<name>A0A927BW37_9BACL</name>
<accession>A0A927BW37</accession>
<organism evidence="6 7">
    <name type="scientific">Paenibacillus sabuli</name>
    <dbReference type="NCBI Taxonomy" id="2772509"/>
    <lineage>
        <taxon>Bacteria</taxon>
        <taxon>Bacillati</taxon>
        <taxon>Bacillota</taxon>
        <taxon>Bacilli</taxon>
        <taxon>Bacillales</taxon>
        <taxon>Paenibacillaceae</taxon>
        <taxon>Paenibacillus</taxon>
    </lineage>
</organism>
<feature type="domain" description="HTH iclR-type" evidence="4">
    <location>
        <begin position="28"/>
        <end position="89"/>
    </location>
</feature>
<evidence type="ECO:0000259" key="5">
    <source>
        <dbReference type="PROSITE" id="PS51078"/>
    </source>
</evidence>
<dbReference type="PANTHER" id="PTHR30136:SF24">
    <property type="entry name" value="HTH-TYPE TRANSCRIPTIONAL REPRESSOR ALLR"/>
    <property type="match status" value="1"/>
</dbReference>
<dbReference type="InterPro" id="IPR014757">
    <property type="entry name" value="Tscrpt_reg_IclR_C"/>
</dbReference>
<evidence type="ECO:0000256" key="1">
    <source>
        <dbReference type="ARBA" id="ARBA00023015"/>
    </source>
</evidence>
<keyword evidence="7" id="KW-1185">Reference proteome</keyword>
<dbReference type="SUPFAM" id="SSF46785">
    <property type="entry name" value="Winged helix' DNA-binding domain"/>
    <property type="match status" value="1"/>
</dbReference>
<gene>
    <name evidence="6" type="ORF">IDH44_19545</name>
</gene>
<dbReference type="Pfam" id="PF01614">
    <property type="entry name" value="IclR_C"/>
    <property type="match status" value="1"/>
</dbReference>
<dbReference type="InterPro" id="IPR005471">
    <property type="entry name" value="Tscrpt_reg_IclR_N"/>
</dbReference>
<dbReference type="SMART" id="SM00346">
    <property type="entry name" value="HTH_ICLR"/>
    <property type="match status" value="1"/>
</dbReference>
<dbReference type="GO" id="GO:0045892">
    <property type="term" value="P:negative regulation of DNA-templated transcription"/>
    <property type="evidence" value="ECO:0007669"/>
    <property type="project" value="TreeGrafter"/>
</dbReference>
<dbReference type="RefSeq" id="WP_190920503.1">
    <property type="nucleotide sequence ID" value="NZ_JACXIZ010000036.1"/>
</dbReference>
<evidence type="ECO:0000256" key="2">
    <source>
        <dbReference type="ARBA" id="ARBA00023125"/>
    </source>
</evidence>
<dbReference type="GO" id="GO:0003677">
    <property type="term" value="F:DNA binding"/>
    <property type="evidence" value="ECO:0007669"/>
    <property type="project" value="UniProtKB-KW"/>
</dbReference>
<dbReference type="Proteomes" id="UP000621560">
    <property type="component" value="Unassembled WGS sequence"/>
</dbReference>
<dbReference type="PROSITE" id="PS51078">
    <property type="entry name" value="ICLR_ED"/>
    <property type="match status" value="1"/>
</dbReference>
<dbReference type="InterPro" id="IPR029016">
    <property type="entry name" value="GAF-like_dom_sf"/>
</dbReference>
<dbReference type="SUPFAM" id="SSF55781">
    <property type="entry name" value="GAF domain-like"/>
    <property type="match status" value="1"/>
</dbReference>
<dbReference type="InterPro" id="IPR036390">
    <property type="entry name" value="WH_DNA-bd_sf"/>
</dbReference>
<dbReference type="EMBL" id="JACXIZ010000036">
    <property type="protein sequence ID" value="MBD2847402.1"/>
    <property type="molecule type" value="Genomic_DNA"/>
</dbReference>
<protein>
    <submittedName>
        <fullName evidence="6">IclR family transcriptional regulator</fullName>
    </submittedName>
</protein>
<evidence type="ECO:0000313" key="7">
    <source>
        <dbReference type="Proteomes" id="UP000621560"/>
    </source>
</evidence>
<dbReference type="InterPro" id="IPR036388">
    <property type="entry name" value="WH-like_DNA-bd_sf"/>
</dbReference>
<keyword evidence="1" id="KW-0805">Transcription regulation</keyword>
<sequence length="276" mass="30051">MKRKADAIQTASDAAAQGADAKPNRYAIHSVEKALDVIEALSEHSSLSLIQLSEIVNQPKSSLFRIVLTLEDRGFISRSDDDGYYCLGYKPLVITKRLLERSTLRASAMSEMQKLVDKYGDTVNLCALLDEEIIYIEIIEGTFALRMTDQVGSKAPVHATATGKAIAAMLPEETVRALVTRKGMEPRTPNTITTMPALRQELALIRARGYAVDNEEITLGARCVAAPILNMFGRVEGAISLSGALHRFPDEAIAEIAADVKATARAISMKLGFVEE</sequence>
<feature type="domain" description="IclR-ED" evidence="5">
    <location>
        <begin position="90"/>
        <end position="273"/>
    </location>
</feature>
<reference evidence="6" key="1">
    <citation type="submission" date="2020-09" db="EMBL/GenBank/DDBJ databases">
        <title>A novel bacterium of genus Paenibacillus, isolated from South China Sea.</title>
        <authorList>
            <person name="Huang H."/>
            <person name="Mo K."/>
            <person name="Hu Y."/>
        </authorList>
    </citation>
    <scope>NUCLEOTIDE SEQUENCE</scope>
    <source>
        <strain evidence="6">IB182496</strain>
    </source>
</reference>
<dbReference type="Gene3D" id="3.30.450.40">
    <property type="match status" value="1"/>
</dbReference>
<proteinExistence type="predicted"/>
<evidence type="ECO:0000259" key="4">
    <source>
        <dbReference type="PROSITE" id="PS51077"/>
    </source>
</evidence>
<comment type="caution">
    <text evidence="6">The sequence shown here is derived from an EMBL/GenBank/DDBJ whole genome shotgun (WGS) entry which is preliminary data.</text>
</comment>
<dbReference type="GO" id="GO:0003700">
    <property type="term" value="F:DNA-binding transcription factor activity"/>
    <property type="evidence" value="ECO:0007669"/>
    <property type="project" value="TreeGrafter"/>
</dbReference>
<dbReference type="Pfam" id="PF09339">
    <property type="entry name" value="HTH_IclR"/>
    <property type="match status" value="1"/>
</dbReference>
<dbReference type="AlphaFoldDB" id="A0A927BW37"/>
<evidence type="ECO:0000256" key="3">
    <source>
        <dbReference type="ARBA" id="ARBA00023163"/>
    </source>
</evidence>
<dbReference type="Gene3D" id="1.10.10.10">
    <property type="entry name" value="Winged helix-like DNA-binding domain superfamily/Winged helix DNA-binding domain"/>
    <property type="match status" value="1"/>
</dbReference>
<dbReference type="PROSITE" id="PS51077">
    <property type="entry name" value="HTH_ICLR"/>
    <property type="match status" value="1"/>
</dbReference>
<evidence type="ECO:0000313" key="6">
    <source>
        <dbReference type="EMBL" id="MBD2847402.1"/>
    </source>
</evidence>
<keyword evidence="3" id="KW-0804">Transcription</keyword>
<keyword evidence="2" id="KW-0238">DNA-binding</keyword>
<dbReference type="PANTHER" id="PTHR30136">
    <property type="entry name" value="HELIX-TURN-HELIX TRANSCRIPTIONAL REGULATOR, ICLR FAMILY"/>
    <property type="match status" value="1"/>
</dbReference>
<dbReference type="InterPro" id="IPR050707">
    <property type="entry name" value="HTH_MetabolicPath_Reg"/>
</dbReference>